<accession>A0ABR2ETQ6</accession>
<name>A0ABR2ETQ6_9ROSI</name>
<evidence type="ECO:0000256" key="1">
    <source>
        <dbReference type="SAM" id="Phobius"/>
    </source>
</evidence>
<evidence type="ECO:0008006" key="4">
    <source>
        <dbReference type="Google" id="ProtNLM"/>
    </source>
</evidence>
<keyword evidence="1" id="KW-1133">Transmembrane helix</keyword>
<sequence length="230" mass="26659">MTTPVASMVTDHGQRDWGKISAVVPDDILRHIAAVRPPNPASGEDTLIWRWEDKHVFSIRSAYKYLVFDVACVPNGDWKCIWSKKISQRVRVFLWVITGFRFANFMVLPFEKWFMLNIRNPGDQVFPGRYWDVLFPMICWQLWKRRCSILLDANYNDLEDLLLLSFRLADEFVAVVAELHMRSNPKGNEQVADMLACLARDKPYGEVVFTSASMEVSVLLSQEQQLLEVE</sequence>
<protein>
    <recommendedName>
        <fullName evidence="4">Reverse transcriptase zinc-binding domain-containing protein</fullName>
    </recommendedName>
</protein>
<comment type="caution">
    <text evidence="2">The sequence shown here is derived from an EMBL/GenBank/DDBJ whole genome shotgun (WGS) entry which is preliminary data.</text>
</comment>
<evidence type="ECO:0000313" key="2">
    <source>
        <dbReference type="EMBL" id="KAK8565419.1"/>
    </source>
</evidence>
<evidence type="ECO:0000313" key="3">
    <source>
        <dbReference type="Proteomes" id="UP001472677"/>
    </source>
</evidence>
<proteinExistence type="predicted"/>
<feature type="transmembrane region" description="Helical" evidence="1">
    <location>
        <begin position="92"/>
        <end position="110"/>
    </location>
</feature>
<keyword evidence="1" id="KW-0812">Transmembrane</keyword>
<keyword evidence="1" id="KW-0472">Membrane</keyword>
<organism evidence="2 3">
    <name type="scientific">Hibiscus sabdariffa</name>
    <name type="common">roselle</name>
    <dbReference type="NCBI Taxonomy" id="183260"/>
    <lineage>
        <taxon>Eukaryota</taxon>
        <taxon>Viridiplantae</taxon>
        <taxon>Streptophyta</taxon>
        <taxon>Embryophyta</taxon>
        <taxon>Tracheophyta</taxon>
        <taxon>Spermatophyta</taxon>
        <taxon>Magnoliopsida</taxon>
        <taxon>eudicotyledons</taxon>
        <taxon>Gunneridae</taxon>
        <taxon>Pentapetalae</taxon>
        <taxon>rosids</taxon>
        <taxon>malvids</taxon>
        <taxon>Malvales</taxon>
        <taxon>Malvaceae</taxon>
        <taxon>Malvoideae</taxon>
        <taxon>Hibiscus</taxon>
    </lineage>
</organism>
<keyword evidence="3" id="KW-1185">Reference proteome</keyword>
<gene>
    <name evidence="2" type="ORF">V6N12_058982</name>
</gene>
<reference evidence="2 3" key="1">
    <citation type="journal article" date="2024" name="G3 (Bethesda)">
        <title>Genome assembly of Hibiscus sabdariffa L. provides insights into metabolisms of medicinal natural products.</title>
        <authorList>
            <person name="Kim T."/>
        </authorList>
    </citation>
    <scope>NUCLEOTIDE SEQUENCE [LARGE SCALE GENOMIC DNA]</scope>
    <source>
        <strain evidence="2">TK-2024</strain>
        <tissue evidence="2">Old leaves</tissue>
    </source>
</reference>
<dbReference type="EMBL" id="JBBPBM010000010">
    <property type="protein sequence ID" value="KAK8565419.1"/>
    <property type="molecule type" value="Genomic_DNA"/>
</dbReference>
<dbReference type="Proteomes" id="UP001472677">
    <property type="component" value="Unassembled WGS sequence"/>
</dbReference>